<feature type="compositionally biased region" description="Polar residues" evidence="1">
    <location>
        <begin position="42"/>
        <end position="59"/>
    </location>
</feature>
<reference evidence="3" key="1">
    <citation type="submission" date="2021-01" db="EMBL/GenBank/DDBJ databases">
        <title>Caligus Genome Assembly.</title>
        <authorList>
            <person name="Gallardo-Escarate C."/>
        </authorList>
    </citation>
    <scope>NUCLEOTIDE SEQUENCE [LARGE SCALE GENOMIC DNA]</scope>
</reference>
<dbReference type="Proteomes" id="UP000595437">
    <property type="component" value="Chromosome 1"/>
</dbReference>
<proteinExistence type="predicted"/>
<dbReference type="OrthoDB" id="5568754at2759"/>
<gene>
    <name evidence="2" type="ORF">FKW44_001803</name>
</gene>
<organism evidence="2 3">
    <name type="scientific">Caligus rogercresseyi</name>
    <name type="common">Sea louse</name>
    <dbReference type="NCBI Taxonomy" id="217165"/>
    <lineage>
        <taxon>Eukaryota</taxon>
        <taxon>Metazoa</taxon>
        <taxon>Ecdysozoa</taxon>
        <taxon>Arthropoda</taxon>
        <taxon>Crustacea</taxon>
        <taxon>Multicrustacea</taxon>
        <taxon>Hexanauplia</taxon>
        <taxon>Copepoda</taxon>
        <taxon>Siphonostomatoida</taxon>
        <taxon>Caligidae</taxon>
        <taxon>Caligus</taxon>
    </lineage>
</organism>
<dbReference type="EMBL" id="CP045890">
    <property type="protein sequence ID" value="QQP56959.1"/>
    <property type="molecule type" value="Genomic_DNA"/>
</dbReference>
<evidence type="ECO:0000313" key="2">
    <source>
        <dbReference type="EMBL" id="QQP56959.1"/>
    </source>
</evidence>
<evidence type="ECO:0000256" key="1">
    <source>
        <dbReference type="SAM" id="MobiDB-lite"/>
    </source>
</evidence>
<dbReference type="AlphaFoldDB" id="A0A7T8QVU3"/>
<feature type="region of interest" description="Disordered" evidence="1">
    <location>
        <begin position="39"/>
        <end position="59"/>
    </location>
</feature>
<name>A0A7T8QVU3_CALRO</name>
<keyword evidence="3" id="KW-1185">Reference proteome</keyword>
<accession>A0A7T8QVU3</accession>
<sequence length="59" mass="6294">MAASIVLQWTLRDAQLVNLPWPLLVKGILSSSSPDKPLLAGSITSRPSIYPTTPGNPSH</sequence>
<protein>
    <submittedName>
        <fullName evidence="2">Uncharacterized protein</fullName>
    </submittedName>
</protein>
<evidence type="ECO:0000313" key="3">
    <source>
        <dbReference type="Proteomes" id="UP000595437"/>
    </source>
</evidence>